<dbReference type="InterPro" id="IPR052159">
    <property type="entry name" value="Competence_DNA_uptake"/>
</dbReference>
<evidence type="ECO:0000259" key="1">
    <source>
        <dbReference type="SMART" id="SM00849"/>
    </source>
</evidence>
<evidence type="ECO:0000313" key="2">
    <source>
        <dbReference type="EMBL" id="MBW7573528.1"/>
    </source>
</evidence>
<protein>
    <submittedName>
        <fullName evidence="2">MBL fold metallo-hydrolase</fullName>
    </submittedName>
</protein>
<dbReference type="PANTHER" id="PTHR30619:SF7">
    <property type="entry name" value="BETA-LACTAMASE DOMAIN PROTEIN"/>
    <property type="match status" value="1"/>
</dbReference>
<dbReference type="SMART" id="SM00849">
    <property type="entry name" value="Lactamase_B"/>
    <property type="match status" value="1"/>
</dbReference>
<proteinExistence type="predicted"/>
<dbReference type="Gene3D" id="3.60.15.10">
    <property type="entry name" value="Ribonuclease Z/Hydroxyacylglutathione hydrolase-like"/>
    <property type="match status" value="1"/>
</dbReference>
<dbReference type="Pfam" id="PF00753">
    <property type="entry name" value="Lactamase_B"/>
    <property type="match status" value="1"/>
</dbReference>
<feature type="domain" description="Metallo-beta-lactamase" evidence="1">
    <location>
        <begin position="66"/>
        <end position="262"/>
    </location>
</feature>
<evidence type="ECO:0000313" key="3">
    <source>
        <dbReference type="Proteomes" id="UP000719942"/>
    </source>
</evidence>
<reference evidence="2 3" key="1">
    <citation type="submission" date="2021-03" db="EMBL/GenBank/DDBJ databases">
        <title>Caproiciproducens sp. nov. isolated from feces of cow.</title>
        <authorList>
            <person name="Choi J.-Y."/>
        </authorList>
    </citation>
    <scope>NUCLEOTIDE SEQUENCE [LARGE SCALE GENOMIC DNA]</scope>
    <source>
        <strain evidence="2 3">AGMB10547</strain>
    </source>
</reference>
<accession>A0ABS7DQH9</accession>
<organism evidence="2 3">
    <name type="scientific">Caproiciproducens faecalis</name>
    <dbReference type="NCBI Taxonomy" id="2820301"/>
    <lineage>
        <taxon>Bacteria</taxon>
        <taxon>Bacillati</taxon>
        <taxon>Bacillota</taxon>
        <taxon>Clostridia</taxon>
        <taxon>Eubacteriales</taxon>
        <taxon>Acutalibacteraceae</taxon>
        <taxon>Caproiciproducens</taxon>
    </lineage>
</organism>
<dbReference type="CDD" id="cd07731">
    <property type="entry name" value="ComA-like_MBL-fold"/>
    <property type="match status" value="1"/>
</dbReference>
<dbReference type="EMBL" id="JAGFNZ010000005">
    <property type="protein sequence ID" value="MBW7573528.1"/>
    <property type="molecule type" value="Genomic_DNA"/>
</dbReference>
<dbReference type="InterPro" id="IPR035681">
    <property type="entry name" value="ComA-like_MBL"/>
</dbReference>
<comment type="caution">
    <text evidence="2">The sequence shown here is derived from an EMBL/GenBank/DDBJ whole genome shotgun (WGS) entry which is preliminary data.</text>
</comment>
<name>A0ABS7DQH9_9FIRM</name>
<keyword evidence="3" id="KW-1185">Reference proteome</keyword>
<dbReference type="PANTHER" id="PTHR30619">
    <property type="entry name" value="DNA INTERNALIZATION/COMPETENCE PROTEIN COMEC/REC2"/>
    <property type="match status" value="1"/>
</dbReference>
<dbReference type="InterPro" id="IPR036866">
    <property type="entry name" value="RibonucZ/Hydroxyglut_hydro"/>
</dbReference>
<dbReference type="SUPFAM" id="SSF56281">
    <property type="entry name" value="Metallo-hydrolase/oxidoreductase"/>
    <property type="match status" value="1"/>
</dbReference>
<sequence>MEQQKNSKKALKITLSLFLAVGLIVSLLPFGAAAFWHRVFSFFGLNDFSAAADSSPMSVHVLEVGKADSIFIECGGKTMLIDGGTMDQGESIAEYLDRRGVKKLDCVVNTHPDEDHIGGLAYLIGHYRVGKYFAPDIPKNMIPSSEEYLSAQKALNEKRISTVVPRPGETFSLGSMKIEVLAPVKQGDSTNNNSIVLKLTYGKTRFLLMGDAEKEEESDLLAGGEDLSADVLKVGHHGSGTSTTDALLNAVKPKWAAISVADDSNGLPKREVLKRLLSAGAAVYRTDVSGTLIFMSDGQNIKIKTER</sequence>
<dbReference type="RefSeq" id="WP_219965938.1">
    <property type="nucleotide sequence ID" value="NZ_JAGFNZ010000005.1"/>
</dbReference>
<dbReference type="Proteomes" id="UP000719942">
    <property type="component" value="Unassembled WGS sequence"/>
</dbReference>
<dbReference type="InterPro" id="IPR001279">
    <property type="entry name" value="Metallo-B-lactamas"/>
</dbReference>
<gene>
    <name evidence="2" type="ORF">J5W02_11985</name>
</gene>